<dbReference type="SUPFAM" id="SSF48452">
    <property type="entry name" value="TPR-like"/>
    <property type="match status" value="1"/>
</dbReference>
<keyword evidence="2" id="KW-1133">Transmembrane helix</keyword>
<evidence type="ECO:0000313" key="3">
    <source>
        <dbReference type="EMBL" id="GAA4456422.1"/>
    </source>
</evidence>
<keyword evidence="4" id="KW-1185">Reference proteome</keyword>
<protein>
    <recommendedName>
        <fullName evidence="5">Tetratricopeptide repeat protein</fullName>
    </recommendedName>
</protein>
<feature type="transmembrane region" description="Helical" evidence="2">
    <location>
        <begin position="184"/>
        <end position="204"/>
    </location>
</feature>
<keyword evidence="1" id="KW-0802">TPR repeat</keyword>
<accession>A0ABP8MX04</accession>
<evidence type="ECO:0000256" key="2">
    <source>
        <dbReference type="SAM" id="Phobius"/>
    </source>
</evidence>
<feature type="repeat" description="TPR" evidence="1">
    <location>
        <begin position="418"/>
        <end position="451"/>
    </location>
</feature>
<dbReference type="InterPro" id="IPR011990">
    <property type="entry name" value="TPR-like_helical_dom_sf"/>
</dbReference>
<gene>
    <name evidence="3" type="ORF">GCM10023156_31720</name>
</gene>
<evidence type="ECO:0000313" key="4">
    <source>
        <dbReference type="Proteomes" id="UP001500840"/>
    </source>
</evidence>
<keyword evidence="2" id="KW-0472">Membrane</keyword>
<dbReference type="EMBL" id="BAABGA010000037">
    <property type="protein sequence ID" value="GAA4456422.1"/>
    <property type="molecule type" value="Genomic_DNA"/>
</dbReference>
<dbReference type="PROSITE" id="PS50005">
    <property type="entry name" value="TPR"/>
    <property type="match status" value="1"/>
</dbReference>
<evidence type="ECO:0008006" key="5">
    <source>
        <dbReference type="Google" id="ProtNLM"/>
    </source>
</evidence>
<feature type="transmembrane region" description="Helical" evidence="2">
    <location>
        <begin position="258"/>
        <end position="277"/>
    </location>
</feature>
<dbReference type="Proteomes" id="UP001500840">
    <property type="component" value="Unassembled WGS sequence"/>
</dbReference>
<feature type="transmembrane region" description="Helical" evidence="2">
    <location>
        <begin position="97"/>
        <end position="117"/>
    </location>
</feature>
<feature type="transmembrane region" description="Helical" evidence="2">
    <location>
        <begin position="137"/>
        <end position="163"/>
    </location>
</feature>
<feature type="transmembrane region" description="Helical" evidence="2">
    <location>
        <begin position="224"/>
        <end position="246"/>
    </location>
</feature>
<sequence>MLVILCFAPRFKLWQSFDLPEVDRYYDTLRQLENPFEDITNHVSRVNQWRLFFPFVGNLTGLSEWQFTTIPFLGCIATLFYIVILCQRAGMPIRDSLLLSTLLAMSPWYFVSTGWLAYFDSWVVFFMLVAAFSQNRIAVVTACLIAPWIDERFVLALPVLLVVRATWNDRIKAHPGAMSTMIPLIGIATSVYLVIRLIALATGTDPVAHTYAREHLALIQSIPITNLLWGVWFGHRIAWLFCIYFLYHCFKTYRRATFAVYSLAILLTTVGALVIAGDMHRSLEMLFPVCLAGALLSRDLLPSRFTYALAAAVVLSAILPARHQLWQESYPIHSLAYELQRERPSTSERVHAGIGRSSHMAAEGDFAGAMLIANKVLEIDQRAIEPRLHRAQLLASTGNFDLAEQDLVAASELNPSSADAAFFYGSMALQHGRYATALAKFQEALRLGGEDWPNRADCQAAVHLLTRPPEE</sequence>
<dbReference type="SMART" id="SM00028">
    <property type="entry name" value="TPR"/>
    <property type="match status" value="2"/>
</dbReference>
<organism evidence="3 4">
    <name type="scientific">Novipirellula rosea</name>
    <dbReference type="NCBI Taxonomy" id="1031540"/>
    <lineage>
        <taxon>Bacteria</taxon>
        <taxon>Pseudomonadati</taxon>
        <taxon>Planctomycetota</taxon>
        <taxon>Planctomycetia</taxon>
        <taxon>Pirellulales</taxon>
        <taxon>Pirellulaceae</taxon>
        <taxon>Novipirellula</taxon>
    </lineage>
</organism>
<dbReference type="Pfam" id="PF13432">
    <property type="entry name" value="TPR_16"/>
    <property type="match status" value="1"/>
</dbReference>
<name>A0ABP8MX04_9BACT</name>
<keyword evidence="2" id="KW-0812">Transmembrane</keyword>
<evidence type="ECO:0000256" key="1">
    <source>
        <dbReference type="PROSITE-ProRule" id="PRU00339"/>
    </source>
</evidence>
<dbReference type="Gene3D" id="1.25.40.10">
    <property type="entry name" value="Tetratricopeptide repeat domain"/>
    <property type="match status" value="1"/>
</dbReference>
<comment type="caution">
    <text evidence="3">The sequence shown here is derived from an EMBL/GenBank/DDBJ whole genome shotgun (WGS) entry which is preliminary data.</text>
</comment>
<dbReference type="InterPro" id="IPR019734">
    <property type="entry name" value="TPR_rpt"/>
</dbReference>
<feature type="transmembrane region" description="Helical" evidence="2">
    <location>
        <begin position="65"/>
        <end position="85"/>
    </location>
</feature>
<reference evidence="4" key="1">
    <citation type="journal article" date="2019" name="Int. J. Syst. Evol. Microbiol.">
        <title>The Global Catalogue of Microorganisms (GCM) 10K type strain sequencing project: providing services to taxonomists for standard genome sequencing and annotation.</title>
        <authorList>
            <consortium name="The Broad Institute Genomics Platform"/>
            <consortium name="The Broad Institute Genome Sequencing Center for Infectious Disease"/>
            <person name="Wu L."/>
            <person name="Ma J."/>
        </authorList>
    </citation>
    <scope>NUCLEOTIDE SEQUENCE [LARGE SCALE GENOMIC DNA]</scope>
    <source>
        <strain evidence="4">JCM 17759</strain>
    </source>
</reference>
<proteinExistence type="predicted"/>